<organism evidence="1 2">
    <name type="scientific">Pseudomonas syringae pv. apii</name>
    <dbReference type="NCBI Taxonomy" id="81036"/>
    <lineage>
        <taxon>Bacteria</taxon>
        <taxon>Pseudomonadati</taxon>
        <taxon>Pseudomonadota</taxon>
        <taxon>Gammaproteobacteria</taxon>
        <taxon>Pseudomonadales</taxon>
        <taxon>Pseudomonadaceae</taxon>
        <taxon>Pseudomonas</taxon>
    </lineage>
</organism>
<evidence type="ECO:0000313" key="2">
    <source>
        <dbReference type="Proteomes" id="UP000271152"/>
    </source>
</evidence>
<evidence type="ECO:0000313" key="1">
    <source>
        <dbReference type="EMBL" id="RMU71298.1"/>
    </source>
</evidence>
<accession>A0A3M5WMN5</accession>
<dbReference type="EMBL" id="RBUG01000107">
    <property type="protein sequence ID" value="RMU71298.1"/>
    <property type="molecule type" value="Genomic_DNA"/>
</dbReference>
<reference evidence="1 2" key="1">
    <citation type="submission" date="2018-08" db="EMBL/GenBank/DDBJ databases">
        <title>Recombination of ecologically and evolutionarily significant loci maintains genetic cohesion in the Pseudomonas syringae species complex.</title>
        <authorList>
            <person name="Dillon M."/>
            <person name="Thakur S."/>
            <person name="Almeida R.N.D."/>
            <person name="Weir B.S."/>
            <person name="Guttman D.S."/>
        </authorList>
    </citation>
    <scope>NUCLEOTIDE SEQUENCE [LARGE SCALE GENOMIC DNA]</scope>
    <source>
        <strain evidence="1 2">ICMP 11947</strain>
    </source>
</reference>
<name>A0A3M5WMN5_9PSED</name>
<comment type="caution">
    <text evidence="1">The sequence shown here is derived from an EMBL/GenBank/DDBJ whole genome shotgun (WGS) entry which is preliminary data.</text>
</comment>
<dbReference type="Proteomes" id="UP000271152">
    <property type="component" value="Unassembled WGS sequence"/>
</dbReference>
<sequence>MVSDLVGLQSLVRERSNTQVVGLQSVYVVLPPDLVGSQSWRIESLLEAYILIDEGCTEAGQRYVTERAEYVTAKFPSDKYDSYLLYSAEIKSPQK</sequence>
<protein>
    <submittedName>
        <fullName evidence="1">Uncharacterized protein</fullName>
    </submittedName>
</protein>
<gene>
    <name evidence="1" type="ORF">ALP23_200068</name>
</gene>
<proteinExistence type="predicted"/>
<dbReference type="AlphaFoldDB" id="A0A3M5WMN5"/>